<name>A0A7J6NDT1_PEROL</name>
<organism evidence="1 2">
    <name type="scientific">Perkinsus olseni</name>
    <name type="common">Perkinsus atlanticus</name>
    <dbReference type="NCBI Taxonomy" id="32597"/>
    <lineage>
        <taxon>Eukaryota</taxon>
        <taxon>Sar</taxon>
        <taxon>Alveolata</taxon>
        <taxon>Perkinsozoa</taxon>
        <taxon>Perkinsea</taxon>
        <taxon>Perkinsida</taxon>
        <taxon>Perkinsidae</taxon>
        <taxon>Perkinsus</taxon>
    </lineage>
</organism>
<feature type="non-terminal residue" evidence="1">
    <location>
        <position position="147"/>
    </location>
</feature>
<gene>
    <name evidence="1" type="ORF">FOZ60_011210</name>
</gene>
<comment type="caution">
    <text evidence="1">The sequence shown here is derived from an EMBL/GenBank/DDBJ whole genome shotgun (WGS) entry which is preliminary data.</text>
</comment>
<reference evidence="1 2" key="1">
    <citation type="submission" date="2020-04" db="EMBL/GenBank/DDBJ databases">
        <title>Perkinsus olseni comparative genomics.</title>
        <authorList>
            <person name="Bogema D.R."/>
        </authorList>
    </citation>
    <scope>NUCLEOTIDE SEQUENCE [LARGE SCALE GENOMIC DNA]</scope>
    <source>
        <strain evidence="1">00978-12</strain>
    </source>
</reference>
<dbReference type="EMBL" id="JABANP010000462">
    <property type="protein sequence ID" value="KAF4682052.1"/>
    <property type="molecule type" value="Genomic_DNA"/>
</dbReference>
<evidence type="ECO:0000313" key="2">
    <source>
        <dbReference type="Proteomes" id="UP000541610"/>
    </source>
</evidence>
<accession>A0A7J6NDT1</accession>
<evidence type="ECO:0000313" key="1">
    <source>
        <dbReference type="EMBL" id="KAF4682052.1"/>
    </source>
</evidence>
<proteinExistence type="predicted"/>
<dbReference type="Proteomes" id="UP000541610">
    <property type="component" value="Unassembled WGS sequence"/>
</dbReference>
<dbReference type="AlphaFoldDB" id="A0A7J6NDT1"/>
<sequence>IFVAVDPKVQHGMVGTLPWTCVVSVSACDVEYTMLPQGVVGKSRRIKRWCSMTGPSNCRRNMKTLCLRNMTEDDDATVVYIRRIEVTLAWQKKRVGSTMLTKALDNMDTTRASTFTCTLPDLDGGRKRAEQDTATPQQHVVVGYDVV</sequence>
<protein>
    <submittedName>
        <fullName evidence="1">Uncharacterized protein</fullName>
    </submittedName>
</protein>